<gene>
    <name evidence="1" type="ORF">NAV_LOCUS9576</name>
</gene>
<dbReference type="AlphaFoldDB" id="A0A498SSE7"/>
<dbReference type="STRING" id="6277.A0A498SSE7"/>
<reference evidence="1 2" key="1">
    <citation type="submission" date="2018-08" db="EMBL/GenBank/DDBJ databases">
        <authorList>
            <person name="Laetsch R D."/>
            <person name="Stevens L."/>
            <person name="Kumar S."/>
            <person name="Blaxter L. M."/>
        </authorList>
    </citation>
    <scope>NUCLEOTIDE SEQUENCE [LARGE SCALE GENOMIC DNA]</scope>
</reference>
<keyword evidence="2" id="KW-1185">Reference proteome</keyword>
<sequence>MHNKNQYCALECDGSKQRMQLWKWLSHDNPTLAAKLILQRNDIIAERINGKFLVALCKFKEIESTIIEFEAGIINKFENERINAELEILARKHESVQLISETRATETIWQEISQQGEEFAEQLEDIPGKHRNHAKRAFRSHLALAIDYI</sequence>
<name>A0A498SSE7_ACAVI</name>
<proteinExistence type="predicted"/>
<dbReference type="EMBL" id="UPTC01004088">
    <property type="protein sequence ID" value="VBB34785.1"/>
    <property type="molecule type" value="Genomic_DNA"/>
</dbReference>
<organism evidence="1 2">
    <name type="scientific">Acanthocheilonema viteae</name>
    <name type="common">Filarial nematode worm</name>
    <name type="synonym">Dipetalonema viteae</name>
    <dbReference type="NCBI Taxonomy" id="6277"/>
    <lineage>
        <taxon>Eukaryota</taxon>
        <taxon>Metazoa</taxon>
        <taxon>Ecdysozoa</taxon>
        <taxon>Nematoda</taxon>
        <taxon>Chromadorea</taxon>
        <taxon>Rhabditida</taxon>
        <taxon>Spirurina</taxon>
        <taxon>Spiruromorpha</taxon>
        <taxon>Filarioidea</taxon>
        <taxon>Onchocercidae</taxon>
        <taxon>Acanthocheilonema</taxon>
    </lineage>
</organism>
<dbReference type="OrthoDB" id="5847693at2759"/>
<dbReference type="Proteomes" id="UP000276991">
    <property type="component" value="Unassembled WGS sequence"/>
</dbReference>
<evidence type="ECO:0000313" key="2">
    <source>
        <dbReference type="Proteomes" id="UP000276991"/>
    </source>
</evidence>
<evidence type="ECO:0000313" key="1">
    <source>
        <dbReference type="EMBL" id="VBB34785.1"/>
    </source>
</evidence>
<accession>A0A498SSE7</accession>
<protein>
    <submittedName>
        <fullName evidence="1">Uncharacterized protein</fullName>
    </submittedName>
</protein>